<accession>A0AAP0J092</accession>
<reference evidence="1 2" key="1">
    <citation type="submission" date="2024-01" db="EMBL/GenBank/DDBJ databases">
        <title>Genome assemblies of Stephania.</title>
        <authorList>
            <person name="Yang L."/>
        </authorList>
    </citation>
    <scope>NUCLEOTIDE SEQUENCE [LARGE SCALE GENOMIC DNA]</scope>
    <source>
        <strain evidence="1">QJT</strain>
        <tissue evidence="1">Leaf</tissue>
    </source>
</reference>
<dbReference type="Proteomes" id="UP001417504">
    <property type="component" value="Unassembled WGS sequence"/>
</dbReference>
<evidence type="ECO:0000313" key="1">
    <source>
        <dbReference type="EMBL" id="KAK9123766.1"/>
    </source>
</evidence>
<proteinExistence type="predicted"/>
<dbReference type="EMBL" id="JBBNAE010000005">
    <property type="protein sequence ID" value="KAK9123766.1"/>
    <property type="molecule type" value="Genomic_DNA"/>
</dbReference>
<dbReference type="AlphaFoldDB" id="A0AAP0J092"/>
<name>A0AAP0J092_9MAGN</name>
<organism evidence="1 2">
    <name type="scientific">Stephania japonica</name>
    <dbReference type="NCBI Taxonomy" id="461633"/>
    <lineage>
        <taxon>Eukaryota</taxon>
        <taxon>Viridiplantae</taxon>
        <taxon>Streptophyta</taxon>
        <taxon>Embryophyta</taxon>
        <taxon>Tracheophyta</taxon>
        <taxon>Spermatophyta</taxon>
        <taxon>Magnoliopsida</taxon>
        <taxon>Ranunculales</taxon>
        <taxon>Menispermaceae</taxon>
        <taxon>Menispermoideae</taxon>
        <taxon>Cissampelideae</taxon>
        <taxon>Stephania</taxon>
    </lineage>
</organism>
<protein>
    <submittedName>
        <fullName evidence="1">Uncharacterized protein</fullName>
    </submittedName>
</protein>
<gene>
    <name evidence="1" type="ORF">Sjap_013368</name>
</gene>
<evidence type="ECO:0000313" key="2">
    <source>
        <dbReference type="Proteomes" id="UP001417504"/>
    </source>
</evidence>
<keyword evidence="2" id="KW-1185">Reference proteome</keyword>
<sequence length="71" mass="8312">MIIHFAMKEFYNSDLATMMHVIQRDIKTIGPRTSHHGEIATKVTRLSRLVCFKAFNWHANMPTQSHCRMHS</sequence>
<comment type="caution">
    <text evidence="1">The sequence shown here is derived from an EMBL/GenBank/DDBJ whole genome shotgun (WGS) entry which is preliminary data.</text>
</comment>